<dbReference type="AlphaFoldDB" id="A0A1X0J5Z8"/>
<evidence type="ECO:0000256" key="1">
    <source>
        <dbReference type="ARBA" id="ARBA00004328"/>
    </source>
</evidence>
<gene>
    <name evidence="3" type="ORF">BST42_03175</name>
</gene>
<comment type="subcellular location">
    <subcellularLocation>
        <location evidence="1">Virion</location>
    </subcellularLocation>
</comment>
<dbReference type="EMBL" id="MVIH01000001">
    <property type="protein sequence ID" value="ORB57391.1"/>
    <property type="molecule type" value="Genomic_DNA"/>
</dbReference>
<comment type="caution">
    <text evidence="3">The sequence shown here is derived from an EMBL/GenBank/DDBJ whole genome shotgun (WGS) entry which is preliminary data.</text>
</comment>
<dbReference type="Proteomes" id="UP000192534">
    <property type="component" value="Unassembled WGS sequence"/>
</dbReference>
<dbReference type="InterPro" id="IPR024455">
    <property type="entry name" value="Phage_capsid"/>
</dbReference>
<keyword evidence="4" id="KW-1185">Reference proteome</keyword>
<dbReference type="RefSeq" id="WP_083117058.1">
    <property type="nucleotide sequence ID" value="NZ_JACKUO010000042.1"/>
</dbReference>
<evidence type="ECO:0000313" key="4">
    <source>
        <dbReference type="Proteomes" id="UP000192534"/>
    </source>
</evidence>
<accession>A0A1X0J5Z8</accession>
<evidence type="ECO:0000313" key="3">
    <source>
        <dbReference type="EMBL" id="ORB57391.1"/>
    </source>
</evidence>
<reference evidence="3 4" key="1">
    <citation type="submission" date="2016-12" db="EMBL/GenBank/DDBJ databases">
        <title>The new phylogeny of genus Mycobacterium.</title>
        <authorList>
            <person name="Tortoli E."/>
            <person name="Trovato A."/>
            <person name="Cirillo D.M."/>
        </authorList>
    </citation>
    <scope>NUCLEOTIDE SEQUENCE [LARGE SCALE GENOMIC DNA]</scope>
    <source>
        <strain evidence="3 4">DSM 44223</strain>
    </source>
</reference>
<name>A0A1X0J5Z8_MYCRH</name>
<sequence length="391" mass="42067">MTKEQILARLAELNTATEARSLTDEENAEWKALQADMGRINDTEQFRASYKAYVTPANHVGVHVGTPKVDDTEMRAFSDYLRTGKGNADLESRAQTVGSNAGGGYLVPQTMLDRIETRMKAFGGIASEAQVEATDSGETLTFPTNDDTANKAVIVGENATPTSGGADLTLGQVSVGAYTWTTSGANQNPISITWQLLQDSNRDIAALVADRIAERFQRGQADFWVNGTGSSQPFGITTNTTTTSMFTAATIDKDELIAAVHDVDPAYRNDAIWVFNDATLEAIRKLEDSTGRPLWTPQASAGLEGSIGGTLLGHRVVIDQSFANYTDGGTNKWGVFGAVKTGYLIRRVNGMRLIVDDYSGKSAARIEYAAHVRADGTVQNPHAYTVLKNAA</sequence>
<dbReference type="Gene3D" id="3.30.2320.10">
    <property type="entry name" value="hypothetical protein PF0899 domain"/>
    <property type="match status" value="1"/>
</dbReference>
<dbReference type="OrthoDB" id="9806592at2"/>
<feature type="domain" description="Phage capsid-like C-terminal" evidence="2">
    <location>
        <begin position="103"/>
        <end position="388"/>
    </location>
</feature>
<dbReference type="InterPro" id="IPR054612">
    <property type="entry name" value="Phage_capsid-like_C"/>
</dbReference>
<dbReference type="NCBIfam" id="TIGR01554">
    <property type="entry name" value="major_cap_HK97"/>
    <property type="match status" value="1"/>
</dbReference>
<evidence type="ECO:0000259" key="2">
    <source>
        <dbReference type="Pfam" id="PF05065"/>
    </source>
</evidence>
<dbReference type="SUPFAM" id="SSF56563">
    <property type="entry name" value="Major capsid protein gp5"/>
    <property type="match status" value="1"/>
</dbReference>
<organism evidence="3 4">
    <name type="scientific">Mycolicibacterium rhodesiae</name>
    <name type="common">Mycobacterium rhodesiae</name>
    <dbReference type="NCBI Taxonomy" id="36814"/>
    <lineage>
        <taxon>Bacteria</taxon>
        <taxon>Bacillati</taxon>
        <taxon>Actinomycetota</taxon>
        <taxon>Actinomycetes</taxon>
        <taxon>Mycobacteriales</taxon>
        <taxon>Mycobacteriaceae</taxon>
        <taxon>Mycolicibacterium</taxon>
    </lineage>
</organism>
<proteinExistence type="predicted"/>
<protein>
    <recommendedName>
        <fullName evidence="2">Phage capsid-like C-terminal domain-containing protein</fullName>
    </recommendedName>
</protein>
<dbReference type="Pfam" id="PF05065">
    <property type="entry name" value="Phage_capsid"/>
    <property type="match status" value="1"/>
</dbReference>